<sequence>MLVPSPNILQQVSPSGLLAAVPDETSLIRRSYSRVPPPRVLCLHCYFVQLNCSMSTVMCRRTVMRAHARCLAKCQQAEVAVTGKNILHKDKAYAGNGPEILFLHSLSSSLGLTPAQDKPDQSLHIQAGPSPKSAATPRVFLIDIVPHTPLPAPSPPPPALLQRGSDPSGSAGAALGSFASLLSDAVGISGGRPRLRRRPSPASLRGKDAIVALWDQQAEPFDAEKYMYMATKGPVAFLFVISFTYILSPTLYKNLMRLTLHSPAIEMVFVSPTVEEIIGCPMNTLTNDVGGFDQEELVPPANQTPTKNSEALPAVSTPSTPPSSLIQPSGTQATGDKRQQPTRNQVK</sequence>
<evidence type="ECO:0000313" key="3">
    <source>
        <dbReference type="EMBL" id="CAD6239614.1"/>
    </source>
</evidence>
<dbReference type="Proteomes" id="UP000604825">
    <property type="component" value="Unassembled WGS sequence"/>
</dbReference>
<feature type="region of interest" description="Disordered" evidence="1">
    <location>
        <begin position="291"/>
        <end position="347"/>
    </location>
</feature>
<name>A0A811PID1_9POAL</name>
<evidence type="ECO:0000313" key="4">
    <source>
        <dbReference type="Proteomes" id="UP000604825"/>
    </source>
</evidence>
<evidence type="ECO:0000256" key="1">
    <source>
        <dbReference type="SAM" id="MobiDB-lite"/>
    </source>
</evidence>
<accession>A0A811PID1</accession>
<proteinExistence type="predicted"/>
<keyword evidence="2" id="KW-1133">Transmembrane helix</keyword>
<dbReference type="AlphaFoldDB" id="A0A811PID1"/>
<feature type="compositionally biased region" description="Low complexity" evidence="1">
    <location>
        <begin position="311"/>
        <end position="329"/>
    </location>
</feature>
<keyword evidence="2" id="KW-0472">Membrane</keyword>
<organism evidence="3 4">
    <name type="scientific">Miscanthus lutarioriparius</name>
    <dbReference type="NCBI Taxonomy" id="422564"/>
    <lineage>
        <taxon>Eukaryota</taxon>
        <taxon>Viridiplantae</taxon>
        <taxon>Streptophyta</taxon>
        <taxon>Embryophyta</taxon>
        <taxon>Tracheophyta</taxon>
        <taxon>Spermatophyta</taxon>
        <taxon>Magnoliopsida</taxon>
        <taxon>Liliopsida</taxon>
        <taxon>Poales</taxon>
        <taxon>Poaceae</taxon>
        <taxon>PACMAD clade</taxon>
        <taxon>Panicoideae</taxon>
        <taxon>Andropogonodae</taxon>
        <taxon>Andropogoneae</taxon>
        <taxon>Saccharinae</taxon>
        <taxon>Miscanthus</taxon>
    </lineage>
</organism>
<gene>
    <name evidence="3" type="ORF">NCGR_LOCUS26514</name>
</gene>
<evidence type="ECO:0000256" key="2">
    <source>
        <dbReference type="SAM" id="Phobius"/>
    </source>
</evidence>
<protein>
    <submittedName>
        <fullName evidence="3">Uncharacterized protein</fullName>
    </submittedName>
</protein>
<keyword evidence="2" id="KW-0812">Transmembrane</keyword>
<comment type="caution">
    <text evidence="3">The sequence shown here is derived from an EMBL/GenBank/DDBJ whole genome shotgun (WGS) entry which is preliminary data.</text>
</comment>
<reference evidence="3" key="1">
    <citation type="submission" date="2020-10" db="EMBL/GenBank/DDBJ databases">
        <authorList>
            <person name="Han B."/>
            <person name="Lu T."/>
            <person name="Zhao Q."/>
            <person name="Huang X."/>
            <person name="Zhao Y."/>
        </authorList>
    </citation>
    <scope>NUCLEOTIDE SEQUENCE</scope>
</reference>
<keyword evidence="4" id="KW-1185">Reference proteome</keyword>
<dbReference type="EMBL" id="CAJGYO010000006">
    <property type="protein sequence ID" value="CAD6239614.1"/>
    <property type="molecule type" value="Genomic_DNA"/>
</dbReference>
<feature type="transmembrane region" description="Helical" evidence="2">
    <location>
        <begin position="226"/>
        <end position="247"/>
    </location>
</feature>